<feature type="region of interest" description="Disordered" evidence="1">
    <location>
        <begin position="1"/>
        <end position="83"/>
    </location>
</feature>
<dbReference type="EMBL" id="LR699553">
    <property type="protein sequence ID" value="VVD27886.1"/>
    <property type="molecule type" value="Genomic_DNA"/>
</dbReference>
<feature type="region of interest" description="Disordered" evidence="1">
    <location>
        <begin position="663"/>
        <end position="701"/>
    </location>
</feature>
<feature type="compositionally biased region" description="Gly residues" evidence="1">
    <location>
        <begin position="521"/>
        <end position="535"/>
    </location>
</feature>
<feature type="compositionally biased region" description="Low complexity" evidence="1">
    <location>
        <begin position="556"/>
        <end position="571"/>
    </location>
</feature>
<protein>
    <submittedName>
        <fullName evidence="2">Uncharacterized protein</fullName>
    </submittedName>
</protein>
<reference evidence="2 3" key="1">
    <citation type="submission" date="2019-08" db="EMBL/GenBank/DDBJ databases">
        <authorList>
            <person name="Herpell B J."/>
        </authorList>
    </citation>
    <scope>NUCLEOTIDE SEQUENCE [LARGE SCALE GENOMIC DNA]</scope>
    <source>
        <strain evidence="3">Msb3</strain>
    </source>
</reference>
<evidence type="ECO:0000313" key="2">
    <source>
        <dbReference type="EMBL" id="VVD27886.1"/>
    </source>
</evidence>
<organism evidence="2 3">
    <name type="scientific">Paraburkholderia dioscoreae</name>
    <dbReference type="NCBI Taxonomy" id="2604047"/>
    <lineage>
        <taxon>Bacteria</taxon>
        <taxon>Pseudomonadati</taxon>
        <taxon>Pseudomonadota</taxon>
        <taxon>Betaproteobacteria</taxon>
        <taxon>Burkholderiales</taxon>
        <taxon>Burkholderiaceae</taxon>
        <taxon>Paraburkholderia</taxon>
    </lineage>
</organism>
<accession>A0A5Q4ZEH8</accession>
<evidence type="ECO:0000256" key="1">
    <source>
        <dbReference type="SAM" id="MobiDB-lite"/>
    </source>
</evidence>
<dbReference type="AlphaFoldDB" id="A0A5Q4ZEH8"/>
<feature type="compositionally biased region" description="Low complexity" evidence="1">
    <location>
        <begin position="674"/>
        <end position="696"/>
    </location>
</feature>
<dbReference type="KEGG" id="pdio:PDMSB3_1429"/>
<sequence>MSTSPISGPGSFASPGPSSPNTTSAPLATPPRGAQAATPDKPGPGASASQVQSQGQSQNRSQGAATAHTLQHHHAAATRQPDQISATQFATSMVTTYDGGAHSRNEAADRNNTLPVLQTARLSMTGLPPGQVKKNLDEMQFAGALAQMSEARRVQFAQRANALRTAPQDQYAAMQRSLRNDVNRELGRVRADPVSRMQAVFNAPVGIALLGENGQQQMAALRNAQTQMNAPGATPAQREQAFAGASGIKTRLQSQILQKSQDIYAAQQKKWADSMARVNQMLDDAQKYQADTIQLPGNSDDPEWDENTRKPAYAKTFPYQSVMEKLLSPDGYSQQERGHSTGRTLPPEDRARDLLTFQQGMSDPGSDIHRRVMKLEQQALSTMAAPGPDLDAGSPATTLSDVAAHPPQYDQNYVQNLAAGYRGVLRDTELQNRVMLRKPIPGLADQVLYGIGRFAADLSPIPGLDWFANQLLDVQFPDHGGLSDQQVKNVDMGAMFTGLLLGRGEPEGEALLKPPVVGHGEAPGGGPGEVHGTGSGTESRTDGGTGPTQEPPPGMTAPQAGPAANGPQGQPPQGGAGSAFTPGGMPKGYALNRAPASYGPSATPGVYADAANGQKFIIADGQAFAVRYDKENATYRIYDPANPSRPTYPVRRDPETGRWEIHNNVGLQGGMDNGSSSSSGTGTSSHSGSPPSSASSDLPPFADSFHVMTSTGSAPSFAMMETLNPGGWHSTAGNQLDNPAYVNQYKAAFDALPAAQRRAIRDWTHLDIGGGSDSDRYSSGASYEGNNFELNQQLYSRVYEANTAVNARRLQKGIDRLPKPAGQSRLLRIADVAPDYASHFAPGDYVTNSPAFMSASSKNEYANATLKDEAGGSGPDHAHALYDIEALSATPFIKPITTLADEESEWLFRPNTVFRVEEIATATPNDPQGTRRIGMRLVEVPITEPTYAKNIYTGELELVYPPGMQPAYTTLRPTTNPPIRQPVPQPPHLPPAPTAGDPNVTAPKRV</sequence>
<name>A0A5Q4ZEH8_9BURK</name>
<feature type="compositionally biased region" description="Low complexity" evidence="1">
    <location>
        <begin position="1"/>
        <end position="20"/>
    </location>
</feature>
<proteinExistence type="predicted"/>
<dbReference type="RefSeq" id="WP_165185460.1">
    <property type="nucleotide sequence ID" value="NZ_LR699553.1"/>
</dbReference>
<gene>
    <name evidence="2" type="ORF">PDMSB3_1429</name>
</gene>
<feature type="region of interest" description="Disordered" evidence="1">
    <location>
        <begin position="970"/>
        <end position="1006"/>
    </location>
</feature>
<dbReference type="Gene3D" id="3.90.176.10">
    <property type="entry name" value="Toxin ADP-ribosyltransferase, Chain A, domain 1"/>
    <property type="match status" value="1"/>
</dbReference>
<feature type="compositionally biased region" description="Pro residues" evidence="1">
    <location>
        <begin position="975"/>
        <end position="993"/>
    </location>
</feature>
<feature type="compositionally biased region" description="Low complexity" evidence="1">
    <location>
        <begin position="506"/>
        <end position="520"/>
    </location>
</feature>
<feature type="region of interest" description="Disordered" evidence="1">
    <location>
        <begin position="506"/>
        <end position="588"/>
    </location>
</feature>
<dbReference type="Proteomes" id="UP000325811">
    <property type="component" value="Chromosome I"/>
</dbReference>
<feature type="compositionally biased region" description="Low complexity" evidence="1">
    <location>
        <begin position="43"/>
        <end position="69"/>
    </location>
</feature>
<keyword evidence="3" id="KW-1185">Reference proteome</keyword>
<evidence type="ECO:0000313" key="3">
    <source>
        <dbReference type="Proteomes" id="UP000325811"/>
    </source>
</evidence>